<evidence type="ECO:0000259" key="1">
    <source>
        <dbReference type="Pfam" id="PF20613"/>
    </source>
</evidence>
<dbReference type="Proteomes" id="UP001165962">
    <property type="component" value="Unassembled WGS sequence"/>
</dbReference>
<organism evidence="2 3">
    <name type="scientific">Paenibacillus agricola</name>
    <dbReference type="NCBI Taxonomy" id="2716264"/>
    <lineage>
        <taxon>Bacteria</taxon>
        <taxon>Bacillati</taxon>
        <taxon>Bacillota</taxon>
        <taxon>Bacilli</taxon>
        <taxon>Bacillales</taxon>
        <taxon>Paenibacillaceae</taxon>
        <taxon>Paenibacillus</taxon>
    </lineage>
</organism>
<feature type="domain" description="HipA-like kinase" evidence="1">
    <location>
        <begin position="16"/>
        <end position="232"/>
    </location>
</feature>
<evidence type="ECO:0000313" key="3">
    <source>
        <dbReference type="Proteomes" id="UP001165962"/>
    </source>
</evidence>
<protein>
    <recommendedName>
        <fullName evidence="1">HipA-like kinase domain-containing protein</fullName>
    </recommendedName>
</protein>
<reference evidence="2" key="1">
    <citation type="submission" date="2020-03" db="EMBL/GenBank/DDBJ databases">
        <title>Draft sequencing of Paenibacilllus sp. S3N08.</title>
        <authorList>
            <person name="Kim D.-U."/>
        </authorList>
    </citation>
    <scope>NUCLEOTIDE SEQUENCE</scope>
    <source>
        <strain evidence="2">S3N08</strain>
    </source>
</reference>
<comment type="caution">
    <text evidence="2">The sequence shown here is derived from an EMBL/GenBank/DDBJ whole genome shotgun (WGS) entry which is preliminary data.</text>
</comment>
<dbReference type="EMBL" id="JAAOIW010000001">
    <property type="protein sequence ID" value="NHN28990.1"/>
    <property type="molecule type" value="Genomic_DNA"/>
</dbReference>
<name>A0ABX0J0J7_9BACL</name>
<dbReference type="InterPro" id="IPR046748">
    <property type="entry name" value="HipA_2"/>
</dbReference>
<evidence type="ECO:0000313" key="2">
    <source>
        <dbReference type="EMBL" id="NHN28990.1"/>
    </source>
</evidence>
<keyword evidence="3" id="KW-1185">Reference proteome</keyword>
<proteinExistence type="predicted"/>
<accession>A0ABX0J0J7</accession>
<dbReference type="Pfam" id="PF20613">
    <property type="entry name" value="HipA_2"/>
    <property type="match status" value="1"/>
</dbReference>
<dbReference type="RefSeq" id="WP_166146394.1">
    <property type="nucleotide sequence ID" value="NZ_JAAOIW010000001.1"/>
</dbReference>
<sequence length="259" mass="28854">MSESLLPVQHTGSIPIGYSKPQLTLLSDGLTYAVKFKNNPSGTRVLVNEYVAARVAQLLSLPVPSFQIVHISDDFIKNNPALADHDFTSGHQFASLYIEGCTFFSADLLRTDGISITNPEVLPGMIVFDFWLSNTDRKEKNVLVKADGNGGHYIYMIDHGRCFADSNWTTKSLKEIKSRLNLKVHQWCFHHLGGKEGLASYVEQIVSLPEGEIRQIVQSIPQDWDVTAVEREALCVHLMKAREKLPAILAEFIKKTGSA</sequence>
<gene>
    <name evidence="2" type="ORF">G9U52_03985</name>
</gene>